<comment type="caution">
    <text evidence="1">The sequence shown here is derived from an EMBL/GenBank/DDBJ whole genome shotgun (WGS) entry which is preliminary data.</text>
</comment>
<reference evidence="1 2" key="1">
    <citation type="journal article" date="2019" name="Sci. Rep.">
        <title>Orb-weaving spider Araneus ventricosus genome elucidates the spidroin gene catalogue.</title>
        <authorList>
            <person name="Kono N."/>
            <person name="Nakamura H."/>
            <person name="Ohtoshi R."/>
            <person name="Moran D.A.P."/>
            <person name="Shinohara A."/>
            <person name="Yoshida Y."/>
            <person name="Fujiwara M."/>
            <person name="Mori M."/>
            <person name="Tomita M."/>
            <person name="Arakawa K."/>
        </authorList>
    </citation>
    <scope>NUCLEOTIDE SEQUENCE [LARGE SCALE GENOMIC DNA]</scope>
</reference>
<organism evidence="1 2">
    <name type="scientific">Araneus ventricosus</name>
    <name type="common">Orbweaver spider</name>
    <name type="synonym">Epeira ventricosa</name>
    <dbReference type="NCBI Taxonomy" id="182803"/>
    <lineage>
        <taxon>Eukaryota</taxon>
        <taxon>Metazoa</taxon>
        <taxon>Ecdysozoa</taxon>
        <taxon>Arthropoda</taxon>
        <taxon>Chelicerata</taxon>
        <taxon>Arachnida</taxon>
        <taxon>Araneae</taxon>
        <taxon>Araneomorphae</taxon>
        <taxon>Entelegynae</taxon>
        <taxon>Araneoidea</taxon>
        <taxon>Araneidae</taxon>
        <taxon>Araneus</taxon>
    </lineage>
</organism>
<protein>
    <submittedName>
        <fullName evidence="1">Uncharacterized protein</fullName>
    </submittedName>
</protein>
<keyword evidence="2" id="KW-1185">Reference proteome</keyword>
<dbReference type="Proteomes" id="UP000499080">
    <property type="component" value="Unassembled WGS sequence"/>
</dbReference>
<gene>
    <name evidence="1" type="ORF">AVEN_1892_1</name>
</gene>
<name>A0A4Y2RXZ3_ARAVE</name>
<feature type="non-terminal residue" evidence="1">
    <location>
        <position position="1"/>
    </location>
</feature>
<evidence type="ECO:0000313" key="2">
    <source>
        <dbReference type="Proteomes" id="UP000499080"/>
    </source>
</evidence>
<sequence length="57" mass="6890">HHTDDWVGKVKYQGLLDSEQVVQAKERKRRVADQRGETTRDERLKINERCCCEKHFY</sequence>
<dbReference type="AlphaFoldDB" id="A0A4Y2RXZ3"/>
<evidence type="ECO:0000313" key="1">
    <source>
        <dbReference type="EMBL" id="GBN80246.1"/>
    </source>
</evidence>
<proteinExistence type="predicted"/>
<accession>A0A4Y2RXZ3</accession>
<dbReference type="EMBL" id="BGPR01018829">
    <property type="protein sequence ID" value="GBN80246.1"/>
    <property type="molecule type" value="Genomic_DNA"/>
</dbReference>